<evidence type="ECO:0000313" key="1">
    <source>
        <dbReference type="EMBL" id="SVB40921.1"/>
    </source>
</evidence>
<organism evidence="1">
    <name type="scientific">marine metagenome</name>
    <dbReference type="NCBI Taxonomy" id="408172"/>
    <lineage>
        <taxon>unclassified sequences</taxon>
        <taxon>metagenomes</taxon>
        <taxon>ecological metagenomes</taxon>
    </lineage>
</organism>
<name>A0A382DT58_9ZZZZ</name>
<reference evidence="1" key="1">
    <citation type="submission" date="2018-05" db="EMBL/GenBank/DDBJ databases">
        <authorList>
            <person name="Lanie J.A."/>
            <person name="Ng W.-L."/>
            <person name="Kazmierczak K.M."/>
            <person name="Andrzejewski T.M."/>
            <person name="Davidsen T.M."/>
            <person name="Wayne K.J."/>
            <person name="Tettelin H."/>
            <person name="Glass J.I."/>
            <person name="Rusch D."/>
            <person name="Podicherti R."/>
            <person name="Tsui H.-C.T."/>
            <person name="Winkler M.E."/>
        </authorList>
    </citation>
    <scope>NUCLEOTIDE SEQUENCE</scope>
</reference>
<dbReference type="EMBL" id="UINC01040691">
    <property type="protein sequence ID" value="SVB40921.1"/>
    <property type="molecule type" value="Genomic_DNA"/>
</dbReference>
<sequence>MKQLIAVALVLSVFGMCVGCGGGALRTGGLGIFGVSNLRDEPISMDDMPPSVRTRAEAVIVGKKLEGIIRNARPRDGRWYYTITYSDQAEGLKEICYWGDGTVRP</sequence>
<accession>A0A382DT58</accession>
<dbReference type="AlphaFoldDB" id="A0A382DT58"/>
<proteinExistence type="predicted"/>
<gene>
    <name evidence="1" type="ORF">METZ01_LOCUS193775</name>
</gene>
<protein>
    <submittedName>
        <fullName evidence="1">Uncharacterized protein</fullName>
    </submittedName>
</protein>